<dbReference type="InterPro" id="IPR012255">
    <property type="entry name" value="ETF_b"/>
</dbReference>
<dbReference type="InterPro" id="IPR014730">
    <property type="entry name" value="ETF_a/b_N"/>
</dbReference>
<dbReference type="SUPFAM" id="SSF52402">
    <property type="entry name" value="Adenine nucleotide alpha hydrolases-like"/>
    <property type="match status" value="1"/>
</dbReference>
<dbReference type="Gene3D" id="3.40.50.620">
    <property type="entry name" value="HUPs"/>
    <property type="match status" value="1"/>
</dbReference>
<dbReference type="InterPro" id="IPR014729">
    <property type="entry name" value="Rossmann-like_a/b/a_fold"/>
</dbReference>
<reference evidence="2 3" key="1">
    <citation type="journal article" date="2015" name="Microbiome">
        <title>Genomic resolution of linkages in carbon, nitrogen, and sulfur cycling among widespread estuary sediment bacteria.</title>
        <authorList>
            <person name="Baker B.J."/>
            <person name="Lazar C.S."/>
            <person name="Teske A.P."/>
            <person name="Dick G.J."/>
        </authorList>
    </citation>
    <scope>NUCLEOTIDE SEQUENCE [LARGE SCALE GENOMIC DNA]</scope>
    <source>
        <strain evidence="2">DG_26</strain>
    </source>
</reference>
<dbReference type="Proteomes" id="UP000051124">
    <property type="component" value="Unassembled WGS sequence"/>
</dbReference>
<dbReference type="InterPro" id="IPR033948">
    <property type="entry name" value="ETF_beta_N"/>
</dbReference>
<dbReference type="PANTHER" id="PTHR21294">
    <property type="entry name" value="ELECTRON TRANSFER FLAVOPROTEIN BETA-SUBUNIT"/>
    <property type="match status" value="1"/>
</dbReference>
<dbReference type="AlphaFoldDB" id="A0A0S7WK77"/>
<dbReference type="GO" id="GO:0009055">
    <property type="term" value="F:electron transfer activity"/>
    <property type="evidence" value="ECO:0007669"/>
    <property type="project" value="InterPro"/>
</dbReference>
<dbReference type="PATRIC" id="fig|1703771.3.peg.532"/>
<dbReference type="CDD" id="cd01714">
    <property type="entry name" value="ETF_beta"/>
    <property type="match status" value="1"/>
</dbReference>
<evidence type="ECO:0000313" key="3">
    <source>
        <dbReference type="Proteomes" id="UP000051124"/>
    </source>
</evidence>
<organism evidence="2 3">
    <name type="scientific">candidate division TA06 bacterium DG_26</name>
    <dbReference type="NCBI Taxonomy" id="1703771"/>
    <lineage>
        <taxon>Bacteria</taxon>
        <taxon>Bacteria division TA06</taxon>
    </lineage>
</organism>
<dbReference type="EMBL" id="LIZT01000018">
    <property type="protein sequence ID" value="KPJ50565.1"/>
    <property type="molecule type" value="Genomic_DNA"/>
</dbReference>
<dbReference type="PIRSF" id="PIRSF000090">
    <property type="entry name" value="Beta-ETF"/>
    <property type="match status" value="1"/>
</dbReference>
<protein>
    <submittedName>
        <fullName evidence="2">Electron transfer flavoprotein subunit beta</fullName>
    </submittedName>
</protein>
<gene>
    <name evidence="2" type="ORF">AMJ40_02550</name>
</gene>
<proteinExistence type="predicted"/>
<dbReference type="SMART" id="SM00893">
    <property type="entry name" value="ETF"/>
    <property type="match status" value="1"/>
</dbReference>
<evidence type="ECO:0000313" key="2">
    <source>
        <dbReference type="EMBL" id="KPJ50565.1"/>
    </source>
</evidence>
<evidence type="ECO:0000259" key="1">
    <source>
        <dbReference type="SMART" id="SM00893"/>
    </source>
</evidence>
<comment type="caution">
    <text evidence="2">The sequence shown here is derived from an EMBL/GenBank/DDBJ whole genome shotgun (WGS) entry which is preliminary data.</text>
</comment>
<accession>A0A0S7WK77</accession>
<dbReference type="PANTHER" id="PTHR21294:SF17">
    <property type="entry name" value="PROTEIN FIXA"/>
    <property type="match status" value="1"/>
</dbReference>
<feature type="domain" description="Electron transfer flavoprotein alpha/beta-subunit N-terminal" evidence="1">
    <location>
        <begin position="22"/>
        <end position="212"/>
    </location>
</feature>
<name>A0A0S7WK77_UNCT6</name>
<sequence length="260" mass="28102">MRIVVCVKQVPEITDVKVNPETHTLIREGVPSMVNPYDLYAVEEAIRIREKSGGKVTIISMGPPQAEEAVREVISMGADDAVLLTDRAFAGADTWATATTLAAALKKTGFDLIICGKQAIDGDTAQVGPELAEFLGIPSITFVSKVEGMDGGQIKLRRMMEEGYQIVDTSLPCLLTVVKEINEPRIPSLRGKLRAKSTKIEVWSTSDLALNPSQVGLDGSPTRVVEIFTPAKKRGVKLFTGEPAESVQSLVSILRERGIV</sequence>
<dbReference type="Pfam" id="PF01012">
    <property type="entry name" value="ETF"/>
    <property type="match status" value="1"/>
</dbReference>